<name>A0A4Q2DPT1_9AGAR</name>
<dbReference type="SUPFAM" id="SSF48264">
    <property type="entry name" value="Cytochrome P450"/>
    <property type="match status" value="1"/>
</dbReference>
<evidence type="ECO:0000256" key="7">
    <source>
        <dbReference type="ARBA" id="ARBA00023033"/>
    </source>
</evidence>
<keyword evidence="9" id="KW-1185">Reference proteome</keyword>
<evidence type="ECO:0000256" key="1">
    <source>
        <dbReference type="ARBA" id="ARBA00001971"/>
    </source>
</evidence>
<keyword evidence="7" id="KW-0503">Monooxygenase</keyword>
<evidence type="ECO:0000313" key="8">
    <source>
        <dbReference type="EMBL" id="RXW22177.1"/>
    </source>
</evidence>
<comment type="caution">
    <text evidence="8">The sequence shown here is derived from an EMBL/GenBank/DDBJ whole genome shotgun (WGS) entry which is preliminary data.</text>
</comment>
<dbReference type="PANTHER" id="PTHR46300:SF7">
    <property type="entry name" value="P450, PUTATIVE (EUROFUNG)-RELATED"/>
    <property type="match status" value="1"/>
</dbReference>
<dbReference type="AlphaFoldDB" id="A0A4Q2DPT1"/>
<dbReference type="GO" id="GO:0005506">
    <property type="term" value="F:iron ion binding"/>
    <property type="evidence" value="ECO:0007669"/>
    <property type="project" value="InterPro"/>
</dbReference>
<dbReference type="OrthoDB" id="1055148at2759"/>
<reference evidence="8 9" key="1">
    <citation type="submission" date="2019-01" db="EMBL/GenBank/DDBJ databases">
        <title>Draft genome sequence of Psathyrella aberdarensis IHI B618.</title>
        <authorList>
            <person name="Buettner E."/>
            <person name="Kellner H."/>
        </authorList>
    </citation>
    <scope>NUCLEOTIDE SEQUENCE [LARGE SCALE GENOMIC DNA]</scope>
    <source>
        <strain evidence="8 9">IHI B618</strain>
    </source>
</reference>
<dbReference type="Proteomes" id="UP000290288">
    <property type="component" value="Unassembled WGS sequence"/>
</dbReference>
<dbReference type="EMBL" id="SDEE01000081">
    <property type="protein sequence ID" value="RXW22177.1"/>
    <property type="molecule type" value="Genomic_DNA"/>
</dbReference>
<comment type="similarity">
    <text evidence="2">Belongs to the cytochrome P450 family.</text>
</comment>
<evidence type="ECO:0000256" key="2">
    <source>
        <dbReference type="ARBA" id="ARBA00010617"/>
    </source>
</evidence>
<keyword evidence="3" id="KW-0349">Heme</keyword>
<dbReference type="Gene3D" id="1.10.630.10">
    <property type="entry name" value="Cytochrome P450"/>
    <property type="match status" value="1"/>
</dbReference>
<accession>A0A4Q2DPT1</accession>
<keyword evidence="4" id="KW-0479">Metal-binding</keyword>
<dbReference type="InterPro" id="IPR036396">
    <property type="entry name" value="Cyt_P450_sf"/>
</dbReference>
<protein>
    <recommendedName>
        <fullName evidence="10">Cytochrome P450</fullName>
    </recommendedName>
</protein>
<evidence type="ECO:0000256" key="4">
    <source>
        <dbReference type="ARBA" id="ARBA00022723"/>
    </source>
</evidence>
<evidence type="ECO:0000313" key="9">
    <source>
        <dbReference type="Proteomes" id="UP000290288"/>
    </source>
</evidence>
<proteinExistence type="inferred from homology"/>
<dbReference type="STRING" id="2316362.A0A4Q2DPT1"/>
<keyword evidence="6" id="KW-0408">Iron</keyword>
<dbReference type="GO" id="GO:0016705">
    <property type="term" value="F:oxidoreductase activity, acting on paired donors, with incorporation or reduction of molecular oxygen"/>
    <property type="evidence" value="ECO:0007669"/>
    <property type="project" value="InterPro"/>
</dbReference>
<gene>
    <name evidence="8" type="ORF">EST38_g3684</name>
</gene>
<dbReference type="GO" id="GO:0020037">
    <property type="term" value="F:heme binding"/>
    <property type="evidence" value="ECO:0007669"/>
    <property type="project" value="InterPro"/>
</dbReference>
<dbReference type="GO" id="GO:0004497">
    <property type="term" value="F:monooxygenase activity"/>
    <property type="evidence" value="ECO:0007669"/>
    <property type="project" value="UniProtKB-KW"/>
</dbReference>
<dbReference type="InterPro" id="IPR050364">
    <property type="entry name" value="Cytochrome_P450_fung"/>
</dbReference>
<evidence type="ECO:0000256" key="6">
    <source>
        <dbReference type="ARBA" id="ARBA00023004"/>
    </source>
</evidence>
<organism evidence="8 9">
    <name type="scientific">Candolleomyces aberdarensis</name>
    <dbReference type="NCBI Taxonomy" id="2316362"/>
    <lineage>
        <taxon>Eukaryota</taxon>
        <taxon>Fungi</taxon>
        <taxon>Dikarya</taxon>
        <taxon>Basidiomycota</taxon>
        <taxon>Agaricomycotina</taxon>
        <taxon>Agaricomycetes</taxon>
        <taxon>Agaricomycetidae</taxon>
        <taxon>Agaricales</taxon>
        <taxon>Agaricineae</taxon>
        <taxon>Psathyrellaceae</taxon>
        <taxon>Candolleomyces</taxon>
    </lineage>
</organism>
<keyword evidence="5" id="KW-0560">Oxidoreductase</keyword>
<evidence type="ECO:0000256" key="3">
    <source>
        <dbReference type="ARBA" id="ARBA00022617"/>
    </source>
</evidence>
<evidence type="ECO:0008006" key="10">
    <source>
        <dbReference type="Google" id="ProtNLM"/>
    </source>
</evidence>
<dbReference type="PANTHER" id="PTHR46300">
    <property type="entry name" value="P450, PUTATIVE (EUROFUNG)-RELATED-RELATED"/>
    <property type="match status" value="1"/>
</dbReference>
<sequence>MWNYVDITLGLVVISLLYGLSKRLKRSKLLLPPGPKGAPLIENLLQLPTEVEWRQYHEWCKEYNTDILYLNIAGKDIMVFDTSKTATDLLENRSSLYSSRPHLSMVIDLVGCDWQTGVLTYGMFNACSCMSRRVAFTYTSYVPDTRCNQYDASGDMCRYLQRRFQAISSRTSNPQWFTQRDIDTLVEAASGQFIYVATAFKYISERRGSPAGRLKIVLTWTPHDGRKTRPFEALDILYRNILSTAKNAYDAVDTNSDHEFLLLFRTHHINIAEPLPSWYIPANALSILLGLEAGAEDGLFSDLRSLLTFERNDAGDLDLHMYHTSFSDFLGDESRAKDLFVPHSRVYTHVAKCCMQNIMECSLDPDSCVDTVRDDWEDAGPKLPQYLEDTIDALPYFLREAKKAGGAIDDEVADFAQRGGWRKLDGYLSAVLPQWDGYSRRSYFPYWIESFQRFIDYLTPEAGEFAEK</sequence>
<evidence type="ECO:0000256" key="5">
    <source>
        <dbReference type="ARBA" id="ARBA00023002"/>
    </source>
</evidence>
<comment type="cofactor">
    <cofactor evidence="1">
        <name>heme</name>
        <dbReference type="ChEBI" id="CHEBI:30413"/>
    </cofactor>
</comment>